<accession>A0AAN9XRW6</accession>
<protein>
    <submittedName>
        <fullName evidence="1">Uncharacterized protein</fullName>
    </submittedName>
</protein>
<dbReference type="Proteomes" id="UP001386955">
    <property type="component" value="Unassembled WGS sequence"/>
</dbReference>
<dbReference type="AlphaFoldDB" id="A0AAN9XRW6"/>
<proteinExistence type="predicted"/>
<comment type="caution">
    <text evidence="1">The sequence shown here is derived from an EMBL/GenBank/DDBJ whole genome shotgun (WGS) entry which is preliminary data.</text>
</comment>
<evidence type="ECO:0000313" key="1">
    <source>
        <dbReference type="EMBL" id="KAK7405805.1"/>
    </source>
</evidence>
<organism evidence="1 2">
    <name type="scientific">Psophocarpus tetragonolobus</name>
    <name type="common">Winged bean</name>
    <name type="synonym">Dolichos tetragonolobus</name>
    <dbReference type="NCBI Taxonomy" id="3891"/>
    <lineage>
        <taxon>Eukaryota</taxon>
        <taxon>Viridiplantae</taxon>
        <taxon>Streptophyta</taxon>
        <taxon>Embryophyta</taxon>
        <taxon>Tracheophyta</taxon>
        <taxon>Spermatophyta</taxon>
        <taxon>Magnoliopsida</taxon>
        <taxon>eudicotyledons</taxon>
        <taxon>Gunneridae</taxon>
        <taxon>Pentapetalae</taxon>
        <taxon>rosids</taxon>
        <taxon>fabids</taxon>
        <taxon>Fabales</taxon>
        <taxon>Fabaceae</taxon>
        <taxon>Papilionoideae</taxon>
        <taxon>50 kb inversion clade</taxon>
        <taxon>NPAAA clade</taxon>
        <taxon>indigoferoid/millettioid clade</taxon>
        <taxon>Phaseoleae</taxon>
        <taxon>Psophocarpus</taxon>
    </lineage>
</organism>
<evidence type="ECO:0000313" key="2">
    <source>
        <dbReference type="Proteomes" id="UP001386955"/>
    </source>
</evidence>
<keyword evidence="2" id="KW-1185">Reference proteome</keyword>
<sequence length="131" mass="14496">MSFYPQNAEQNPFPSFNLRAILKATQEFTFSGSLSHSLFSGSLVAPVSFLVQPLDCISLESVCDESLKLILTSELVGIGKKALAVVIVSLYDETEKDYESNLIMSSFHVHKLLLIPVCLVSPRLYLNLTLN</sequence>
<gene>
    <name evidence="1" type="ORF">VNO78_07415</name>
</gene>
<dbReference type="EMBL" id="JAYMYS010000002">
    <property type="protein sequence ID" value="KAK7405805.1"/>
    <property type="molecule type" value="Genomic_DNA"/>
</dbReference>
<reference evidence="1 2" key="1">
    <citation type="submission" date="2024-01" db="EMBL/GenBank/DDBJ databases">
        <title>The genomes of 5 underutilized Papilionoideae crops provide insights into root nodulation and disease resistanc.</title>
        <authorList>
            <person name="Jiang F."/>
        </authorList>
    </citation>
    <scope>NUCLEOTIDE SEQUENCE [LARGE SCALE GENOMIC DNA]</scope>
    <source>
        <strain evidence="1">DUOXIRENSHENG_FW03</strain>
        <tissue evidence="1">Leaves</tissue>
    </source>
</reference>
<name>A0AAN9XRW6_PSOTE</name>